<organism evidence="2 3">
    <name type="scientific">Pararge aegeria aegeria</name>
    <dbReference type="NCBI Taxonomy" id="348720"/>
    <lineage>
        <taxon>Eukaryota</taxon>
        <taxon>Metazoa</taxon>
        <taxon>Ecdysozoa</taxon>
        <taxon>Arthropoda</taxon>
        <taxon>Hexapoda</taxon>
        <taxon>Insecta</taxon>
        <taxon>Pterygota</taxon>
        <taxon>Neoptera</taxon>
        <taxon>Endopterygota</taxon>
        <taxon>Lepidoptera</taxon>
        <taxon>Glossata</taxon>
        <taxon>Ditrysia</taxon>
        <taxon>Papilionoidea</taxon>
        <taxon>Nymphalidae</taxon>
        <taxon>Satyrinae</taxon>
        <taxon>Satyrini</taxon>
        <taxon>Parargina</taxon>
        <taxon>Pararge</taxon>
    </lineage>
</organism>
<feature type="signal peptide" evidence="1">
    <location>
        <begin position="1"/>
        <end position="17"/>
    </location>
</feature>
<feature type="chain" id="PRO_5035901387" evidence="1">
    <location>
        <begin position="18"/>
        <end position="101"/>
    </location>
</feature>
<dbReference type="Proteomes" id="UP000838756">
    <property type="component" value="Unassembled WGS sequence"/>
</dbReference>
<evidence type="ECO:0000313" key="2">
    <source>
        <dbReference type="EMBL" id="CAH2244607.1"/>
    </source>
</evidence>
<comment type="caution">
    <text evidence="2">The sequence shown here is derived from an EMBL/GenBank/DDBJ whole genome shotgun (WGS) entry which is preliminary data.</text>
</comment>
<name>A0A8S4S5E0_9NEOP</name>
<evidence type="ECO:0000313" key="3">
    <source>
        <dbReference type="Proteomes" id="UP000838756"/>
    </source>
</evidence>
<evidence type="ECO:0000256" key="1">
    <source>
        <dbReference type="SAM" id="SignalP"/>
    </source>
</evidence>
<proteinExistence type="predicted"/>
<dbReference type="EMBL" id="CAKXAJ010025836">
    <property type="protein sequence ID" value="CAH2244607.1"/>
    <property type="molecule type" value="Genomic_DNA"/>
</dbReference>
<keyword evidence="1" id="KW-0732">Signal</keyword>
<reference evidence="2" key="1">
    <citation type="submission" date="2022-03" db="EMBL/GenBank/DDBJ databases">
        <authorList>
            <person name="Lindestad O."/>
        </authorList>
    </citation>
    <scope>NUCLEOTIDE SEQUENCE</scope>
</reference>
<sequence length="101" mass="11565">MFCVFTIVFALEYTVSTEQHSTDHARSTSCNMSPCEKLVVHHHCWTKVFCREIHNPRSWAACLQRLPEIRLMSSVHCLSGGSKWEAGTSQLPVVQWCRPAF</sequence>
<dbReference type="AlphaFoldDB" id="A0A8S4S5E0"/>
<gene>
    <name evidence="2" type="primary">jg11721</name>
    <name evidence="2" type="ORF">PAEG_LOCUS20533</name>
</gene>
<protein>
    <submittedName>
        <fullName evidence="2">Jg11721 protein</fullName>
    </submittedName>
</protein>
<keyword evidence="3" id="KW-1185">Reference proteome</keyword>
<accession>A0A8S4S5E0</accession>